<accession>F0WWU2</accession>
<evidence type="ECO:0000313" key="1">
    <source>
        <dbReference type="EMBL" id="CCA25919.1"/>
    </source>
</evidence>
<organism evidence="1">
    <name type="scientific">Albugo laibachii Nc14</name>
    <dbReference type="NCBI Taxonomy" id="890382"/>
    <lineage>
        <taxon>Eukaryota</taxon>
        <taxon>Sar</taxon>
        <taxon>Stramenopiles</taxon>
        <taxon>Oomycota</taxon>
        <taxon>Peronosporomycetes</taxon>
        <taxon>Albuginales</taxon>
        <taxon>Albuginaceae</taxon>
        <taxon>Albugo</taxon>
    </lineage>
</organism>
<proteinExistence type="predicted"/>
<reference evidence="1" key="1">
    <citation type="journal article" date="2011" name="PLoS Biol.">
        <title>Gene gain and loss during evolution of obligate parasitism in the white rust pathogen of Arabidopsis thaliana.</title>
        <authorList>
            <person name="Kemen E."/>
            <person name="Gardiner A."/>
            <person name="Schultz-Larsen T."/>
            <person name="Kemen A.C."/>
            <person name="Balmuth A.L."/>
            <person name="Robert-Seilaniantz A."/>
            <person name="Bailey K."/>
            <person name="Holub E."/>
            <person name="Studholme D.J."/>
            <person name="Maclean D."/>
            <person name="Jones J.D."/>
        </authorList>
    </citation>
    <scope>NUCLEOTIDE SEQUENCE</scope>
</reference>
<dbReference type="HOGENOM" id="CLU_1139733_0_0_1"/>
<protein>
    <submittedName>
        <fullName evidence="1">AlNc14C332G10705 protein</fullName>
    </submittedName>
</protein>
<gene>
    <name evidence="1" type="primary">AlNc14C332G10705</name>
    <name evidence="1" type="ORF">ALNC14_120630</name>
</gene>
<dbReference type="EMBL" id="FR824377">
    <property type="protein sequence ID" value="CCA25919.1"/>
    <property type="molecule type" value="Genomic_DNA"/>
</dbReference>
<dbReference type="AlphaFoldDB" id="F0WWU2"/>
<reference evidence="1" key="2">
    <citation type="submission" date="2011-02" db="EMBL/GenBank/DDBJ databases">
        <authorList>
            <person name="MacLean D."/>
        </authorList>
    </citation>
    <scope>NUCLEOTIDE SEQUENCE</scope>
</reference>
<name>F0WWU2_9STRA</name>
<sequence>MSFVLVRLSNNERSDRGGGRPYPGTTSGFDLPRYYLREMEEAREAFLTTNSSEDPSSREHHKQIYEAALRFYHEWLTISSKYNQDSVLDYQMNNMEQSSRHFFRPISTNPIDITLRFTDHWGAIMGDQSSTAGLPLHPCAQKQAILIHSITKTLTSSNECLFSSPLTKKEMEEAIKHIRGYSSPGMDRLPAAFYQLAPSVFGECLQIVLDYQLRRGTLLRSQRSSEVTLLYNEGSRADPGTIAP</sequence>